<evidence type="ECO:0000256" key="4">
    <source>
        <dbReference type="ARBA" id="ARBA00022475"/>
    </source>
</evidence>
<accession>A0A437QBX2</accession>
<evidence type="ECO:0000256" key="1">
    <source>
        <dbReference type="ARBA" id="ARBA00004651"/>
    </source>
</evidence>
<feature type="transmembrane region" description="Helical" evidence="8">
    <location>
        <begin position="160"/>
        <end position="179"/>
    </location>
</feature>
<keyword evidence="4 8" id="KW-1003">Cell membrane</keyword>
<gene>
    <name evidence="9" type="ORF">EOE67_18885</name>
</gene>
<sequence length="233" mass="24942">MIELVLVNLILLIGACLQGLLGFGLGFFSAPLLFLLAPHYVPGPMILNALLLTLLMSIRNHRSLEWRQTGYALTGGSVGVLAAAVLMSSLAVSQYRMLFGALMIIAVLLSLIGAHPKLSPRNNLIAGMLSGFMGTTTSAGGAPMGLLYQHAPPPLRNAHLSMFFLYINIFGMIVLWLSGMSGWADLVLFAQSVPALLLGWALSDLVGRHINARSLRQMILTVAFASGLMSLLQ</sequence>
<evidence type="ECO:0000256" key="7">
    <source>
        <dbReference type="ARBA" id="ARBA00023136"/>
    </source>
</evidence>
<dbReference type="EMBL" id="SACS01000030">
    <property type="protein sequence ID" value="RVU32044.1"/>
    <property type="molecule type" value="Genomic_DNA"/>
</dbReference>
<name>A0A437QBX2_9GAMM</name>
<comment type="subcellular location">
    <subcellularLocation>
        <location evidence="1 8">Cell membrane</location>
        <topology evidence="1 8">Multi-pass membrane protein</topology>
    </subcellularLocation>
</comment>
<feature type="transmembrane region" description="Helical" evidence="8">
    <location>
        <begin position="7"/>
        <end position="34"/>
    </location>
</feature>
<keyword evidence="7 8" id="KW-0472">Membrane</keyword>
<dbReference type="Pfam" id="PF01925">
    <property type="entry name" value="TauE"/>
    <property type="match status" value="1"/>
</dbReference>
<dbReference type="InterPro" id="IPR002781">
    <property type="entry name" value="TM_pro_TauE-like"/>
</dbReference>
<proteinExistence type="inferred from homology"/>
<evidence type="ECO:0000256" key="5">
    <source>
        <dbReference type="ARBA" id="ARBA00022692"/>
    </source>
</evidence>
<comment type="caution">
    <text evidence="9">The sequence shown here is derived from an EMBL/GenBank/DDBJ whole genome shotgun (WGS) entry which is preliminary data.</text>
</comment>
<evidence type="ECO:0000256" key="2">
    <source>
        <dbReference type="ARBA" id="ARBA00009142"/>
    </source>
</evidence>
<dbReference type="InterPro" id="IPR052017">
    <property type="entry name" value="TSUP"/>
</dbReference>
<dbReference type="OrthoDB" id="5472127at2"/>
<dbReference type="PANTHER" id="PTHR30269:SF37">
    <property type="entry name" value="MEMBRANE TRANSPORTER PROTEIN"/>
    <property type="match status" value="1"/>
</dbReference>
<keyword evidence="6 8" id="KW-1133">Transmembrane helix</keyword>
<evidence type="ECO:0000313" key="10">
    <source>
        <dbReference type="Proteomes" id="UP000283077"/>
    </source>
</evidence>
<keyword evidence="10" id="KW-1185">Reference proteome</keyword>
<evidence type="ECO:0000256" key="8">
    <source>
        <dbReference type="RuleBase" id="RU363041"/>
    </source>
</evidence>
<evidence type="ECO:0000256" key="6">
    <source>
        <dbReference type="ARBA" id="ARBA00022989"/>
    </source>
</evidence>
<feature type="transmembrane region" description="Helical" evidence="8">
    <location>
        <begin position="40"/>
        <end position="58"/>
    </location>
</feature>
<keyword evidence="3" id="KW-0813">Transport</keyword>
<feature type="transmembrane region" description="Helical" evidence="8">
    <location>
        <begin position="70"/>
        <end position="91"/>
    </location>
</feature>
<dbReference type="Proteomes" id="UP000283077">
    <property type="component" value="Unassembled WGS sequence"/>
</dbReference>
<feature type="transmembrane region" description="Helical" evidence="8">
    <location>
        <begin position="126"/>
        <end position="148"/>
    </location>
</feature>
<keyword evidence="5 8" id="KW-0812">Transmembrane</keyword>
<dbReference type="AlphaFoldDB" id="A0A437QBX2"/>
<evidence type="ECO:0000313" key="9">
    <source>
        <dbReference type="EMBL" id="RVU32044.1"/>
    </source>
</evidence>
<comment type="similarity">
    <text evidence="2 8">Belongs to the 4-toluene sulfonate uptake permease (TSUP) (TC 2.A.102) family.</text>
</comment>
<dbReference type="RefSeq" id="WP_127700895.1">
    <property type="nucleotide sequence ID" value="NZ_SACS01000030.1"/>
</dbReference>
<evidence type="ECO:0000256" key="3">
    <source>
        <dbReference type="ARBA" id="ARBA00022448"/>
    </source>
</evidence>
<dbReference type="GO" id="GO:0005886">
    <property type="term" value="C:plasma membrane"/>
    <property type="evidence" value="ECO:0007669"/>
    <property type="project" value="UniProtKB-SubCell"/>
</dbReference>
<dbReference type="PANTHER" id="PTHR30269">
    <property type="entry name" value="TRANSMEMBRANE PROTEIN YFCA"/>
    <property type="match status" value="1"/>
</dbReference>
<organism evidence="9 10">
    <name type="scientific">Rheinheimera riviphila</name>
    <dbReference type="NCBI Taxonomy" id="1834037"/>
    <lineage>
        <taxon>Bacteria</taxon>
        <taxon>Pseudomonadati</taxon>
        <taxon>Pseudomonadota</taxon>
        <taxon>Gammaproteobacteria</taxon>
        <taxon>Chromatiales</taxon>
        <taxon>Chromatiaceae</taxon>
        <taxon>Rheinheimera</taxon>
    </lineage>
</organism>
<feature type="transmembrane region" description="Helical" evidence="8">
    <location>
        <begin position="97"/>
        <end position="114"/>
    </location>
</feature>
<reference evidence="9 10" key="1">
    <citation type="submission" date="2019-01" db="EMBL/GenBank/DDBJ databases">
        <authorList>
            <person name="Chen W.-M."/>
        </authorList>
    </citation>
    <scope>NUCLEOTIDE SEQUENCE [LARGE SCALE GENOMIC DNA]</scope>
    <source>
        <strain evidence="9 10">KYPC3</strain>
    </source>
</reference>
<protein>
    <recommendedName>
        <fullName evidence="8">Probable membrane transporter protein</fullName>
    </recommendedName>
</protein>